<dbReference type="Gene3D" id="1.20.190.50">
    <property type="match status" value="1"/>
</dbReference>
<dbReference type="GO" id="GO:0000973">
    <property type="term" value="P:post-transcriptional tethering of RNA polymerase II gene DNA at nuclear periphery"/>
    <property type="evidence" value="ECO:0007669"/>
    <property type="project" value="TreeGrafter"/>
</dbReference>
<comment type="subunit">
    <text evidence="7">Part of the nuclear pore complex (NPC).</text>
</comment>
<dbReference type="PANTHER" id="PTHR13003">
    <property type="entry name" value="NUP107-RELATED"/>
    <property type="match status" value="1"/>
</dbReference>
<proteinExistence type="inferred from homology"/>
<evidence type="ECO:0000256" key="8">
    <source>
        <dbReference type="SAM" id="MobiDB-lite"/>
    </source>
</evidence>
<comment type="caution">
    <text evidence="9">The sequence shown here is derived from an EMBL/GenBank/DDBJ whole genome shotgun (WGS) entry which is preliminary data.</text>
</comment>
<evidence type="ECO:0000256" key="4">
    <source>
        <dbReference type="ARBA" id="ARBA00023010"/>
    </source>
</evidence>
<gene>
    <name evidence="9" type="ORF">DB88DRAFT_497375</name>
</gene>
<name>A0AAD9CXF5_PAPLA</name>
<evidence type="ECO:0000256" key="1">
    <source>
        <dbReference type="ARBA" id="ARBA00022448"/>
    </source>
</evidence>
<dbReference type="GO" id="GO:0017056">
    <property type="term" value="F:structural constituent of nuclear pore"/>
    <property type="evidence" value="ECO:0007669"/>
    <property type="project" value="UniProtKB-UniRule"/>
</dbReference>
<keyword evidence="1 7" id="KW-0813">Transport</keyword>
<comment type="function">
    <text evidence="7">Functions as a component of the nuclear pore complex (NPC).</text>
</comment>
<keyword evidence="6 7" id="KW-0539">Nucleus</keyword>
<dbReference type="GO" id="GO:0031080">
    <property type="term" value="C:nuclear pore outer ring"/>
    <property type="evidence" value="ECO:0007669"/>
    <property type="project" value="TreeGrafter"/>
</dbReference>
<sequence length="780" mass="87000">MTSKLHNTCQSFAKIFSSYHEQYGEPGPSTLRLDHPLCSDVILDEEGGLITSLMVVLEQSIRAQLSSGSWETPDQQMTEEERSCLLQEHRAWQLIRAVLENRISREGFEAPSAAVQLANNPYISPEEMIQTIVNEDSDLSLFATLVEHLQSRPLTSSPPPLEARHGYIPTTVRRAKAARLQSAPLTPPSLDPDFTLRDPHDQSLAGEDQTYQAPMLETLWDLVRHGELDQAVKVCEEGGEPWRGATLMGGRRWNMGGMIHDTEPGPLEGNRTRLLWKKACRALAKNPTLHPAERHLYAALISDLPTLLPACVTWEDQLWAHVQARMESRLEQRWNELGSFWQNEEMQLGGDDGEEVPGTLDEVFMTIAQSGSDEAKIASNDPYYVAQKMIIQGRSEALLNQVVDILPRLEGIASSQSVSALLRFFTHLVLVLRSLGRPVSDSAANMILQAYLTILERDGDDDLVAMYAACLREGTGEESYARFLRSMDPNASRDARFEALQRAKQNSLDVAAIAIQTVRMILEDAFATIPALSGDQPDIASLATGLTEVDVNLIRSIEWLTMVPETMGEALVQSNAVARYFLALGQAGAAQALLKTLPSTMSQDENDPDCHAAEHEHYRTLFGVFACHDIVDDILSRAPKKTATKMEQHSWRKSLISAVERTEQVTIAVLTGDWLRFPLPSTPNAASRRAELARIRQLFIPDMVMRLHALFLSQHIHAPIFVQKALDLSKIVAEEDNHVYQEFFGKGSNPFRLIAYLEKLRDASLLSLEISGMPFRASEQ</sequence>
<evidence type="ECO:0000256" key="7">
    <source>
        <dbReference type="RuleBase" id="RU365072"/>
    </source>
</evidence>
<reference evidence="9" key="1">
    <citation type="submission" date="2023-02" db="EMBL/GenBank/DDBJ databases">
        <title>Identification and recombinant expression of a fungal hydrolase from Papiliotrema laurentii that hydrolyzes apple cutin and clears colloidal polyester polyurethane.</title>
        <authorList>
            <consortium name="DOE Joint Genome Institute"/>
            <person name="Roman V.A."/>
            <person name="Bojanowski C."/>
            <person name="Crable B.R."/>
            <person name="Wagner D.N."/>
            <person name="Hung C.S."/>
            <person name="Nadeau L.J."/>
            <person name="Schratz L."/>
            <person name="Haridas S."/>
            <person name="Pangilinan J."/>
            <person name="Lipzen A."/>
            <person name="Na H."/>
            <person name="Yan M."/>
            <person name="Ng V."/>
            <person name="Grigoriev I.V."/>
            <person name="Spatafora J.W."/>
            <person name="Barlow D."/>
            <person name="Biffinger J."/>
            <person name="Kelley-Loughnane N."/>
            <person name="Varaljay V.A."/>
            <person name="Crookes-Goodson W.J."/>
        </authorList>
    </citation>
    <scope>NUCLEOTIDE SEQUENCE</scope>
    <source>
        <strain evidence="9">5307AH</strain>
    </source>
</reference>
<dbReference type="GO" id="GO:0031965">
    <property type="term" value="C:nuclear membrane"/>
    <property type="evidence" value="ECO:0007669"/>
    <property type="project" value="UniProtKB-SubCell"/>
</dbReference>
<comment type="similarity">
    <text evidence="7">Belongs to the nucleoporin Nup84/Nup107 family.</text>
</comment>
<keyword evidence="7" id="KW-0472">Membrane</keyword>
<accession>A0AAD9CXF5</accession>
<evidence type="ECO:0000256" key="5">
    <source>
        <dbReference type="ARBA" id="ARBA00023132"/>
    </source>
</evidence>
<evidence type="ECO:0000256" key="2">
    <source>
        <dbReference type="ARBA" id="ARBA00022816"/>
    </source>
</evidence>
<dbReference type="GO" id="GO:0006406">
    <property type="term" value="P:mRNA export from nucleus"/>
    <property type="evidence" value="ECO:0007669"/>
    <property type="project" value="TreeGrafter"/>
</dbReference>
<dbReference type="Gene3D" id="1.10.3450.20">
    <property type="match status" value="1"/>
</dbReference>
<organism evidence="9 10">
    <name type="scientific">Papiliotrema laurentii</name>
    <name type="common">Cryptococcus laurentii</name>
    <dbReference type="NCBI Taxonomy" id="5418"/>
    <lineage>
        <taxon>Eukaryota</taxon>
        <taxon>Fungi</taxon>
        <taxon>Dikarya</taxon>
        <taxon>Basidiomycota</taxon>
        <taxon>Agaricomycotina</taxon>
        <taxon>Tremellomycetes</taxon>
        <taxon>Tremellales</taxon>
        <taxon>Rhynchogastremaceae</taxon>
        <taxon>Papiliotrema</taxon>
    </lineage>
</organism>
<keyword evidence="2" id="KW-0509">mRNA transport</keyword>
<protein>
    <recommendedName>
        <fullName evidence="7">Nuclear pore complex protein</fullName>
    </recommendedName>
</protein>
<evidence type="ECO:0000313" key="9">
    <source>
        <dbReference type="EMBL" id="KAK1922158.1"/>
    </source>
</evidence>
<evidence type="ECO:0000313" key="10">
    <source>
        <dbReference type="Proteomes" id="UP001182556"/>
    </source>
</evidence>
<keyword evidence="10" id="KW-1185">Reference proteome</keyword>
<keyword evidence="5 7" id="KW-0906">Nuclear pore complex</keyword>
<keyword evidence="3" id="KW-0653">Protein transport</keyword>
<dbReference type="PANTHER" id="PTHR13003:SF2">
    <property type="entry name" value="NUCLEAR PORE COMPLEX PROTEIN NUP107"/>
    <property type="match status" value="1"/>
</dbReference>
<dbReference type="InterPro" id="IPR007252">
    <property type="entry name" value="Nup84/Nup107"/>
</dbReference>
<dbReference type="Pfam" id="PF04121">
    <property type="entry name" value="Nup84_Nup100"/>
    <property type="match status" value="1"/>
</dbReference>
<feature type="region of interest" description="Disordered" evidence="8">
    <location>
        <begin position="180"/>
        <end position="208"/>
    </location>
</feature>
<dbReference type="GO" id="GO:0006606">
    <property type="term" value="P:protein import into nucleus"/>
    <property type="evidence" value="ECO:0007669"/>
    <property type="project" value="TreeGrafter"/>
</dbReference>
<evidence type="ECO:0000256" key="3">
    <source>
        <dbReference type="ARBA" id="ARBA00022927"/>
    </source>
</evidence>
<evidence type="ECO:0000256" key="6">
    <source>
        <dbReference type="ARBA" id="ARBA00023242"/>
    </source>
</evidence>
<dbReference type="AlphaFoldDB" id="A0AAD9CXF5"/>
<comment type="subcellular location">
    <subcellularLocation>
        <location evidence="7">Nucleus</location>
        <location evidence="7">Nuclear pore complex</location>
    </subcellularLocation>
    <subcellularLocation>
        <location evidence="7">Nucleus membrane</location>
    </subcellularLocation>
</comment>
<keyword evidence="4 7" id="KW-0811">Translocation</keyword>
<dbReference type="EMBL" id="JAODAN010000009">
    <property type="protein sequence ID" value="KAK1922158.1"/>
    <property type="molecule type" value="Genomic_DNA"/>
</dbReference>
<dbReference type="Proteomes" id="UP001182556">
    <property type="component" value="Unassembled WGS sequence"/>
</dbReference>